<evidence type="ECO:0000313" key="4">
    <source>
        <dbReference type="Proteomes" id="UP000019484"/>
    </source>
</evidence>
<reference evidence="3 4" key="1">
    <citation type="submission" date="2013-03" db="EMBL/GenBank/DDBJ databases">
        <title>The Genome Sequence of Capronia coronata CBS 617.96.</title>
        <authorList>
            <consortium name="The Broad Institute Genomics Platform"/>
            <person name="Cuomo C."/>
            <person name="de Hoog S."/>
            <person name="Gorbushina A."/>
            <person name="Walker B."/>
            <person name="Young S.K."/>
            <person name="Zeng Q."/>
            <person name="Gargeya S."/>
            <person name="Fitzgerald M."/>
            <person name="Haas B."/>
            <person name="Abouelleil A."/>
            <person name="Allen A.W."/>
            <person name="Alvarado L."/>
            <person name="Arachchi H.M."/>
            <person name="Berlin A.M."/>
            <person name="Chapman S.B."/>
            <person name="Gainer-Dewar J."/>
            <person name="Goldberg J."/>
            <person name="Griggs A."/>
            <person name="Gujja S."/>
            <person name="Hansen M."/>
            <person name="Howarth C."/>
            <person name="Imamovic A."/>
            <person name="Ireland A."/>
            <person name="Larimer J."/>
            <person name="McCowan C."/>
            <person name="Murphy C."/>
            <person name="Pearson M."/>
            <person name="Poon T.W."/>
            <person name="Priest M."/>
            <person name="Roberts A."/>
            <person name="Saif S."/>
            <person name="Shea T."/>
            <person name="Sisk P."/>
            <person name="Sykes S."/>
            <person name="Wortman J."/>
            <person name="Nusbaum C."/>
            <person name="Birren B."/>
        </authorList>
    </citation>
    <scope>NUCLEOTIDE SEQUENCE [LARGE SCALE GENOMIC DNA]</scope>
    <source>
        <strain evidence="3 4">CBS 617.96</strain>
    </source>
</reference>
<keyword evidence="4" id="KW-1185">Reference proteome</keyword>
<protein>
    <recommendedName>
        <fullName evidence="2">BD-FAE-like domain-containing protein</fullName>
    </recommendedName>
</protein>
<evidence type="ECO:0000259" key="2">
    <source>
        <dbReference type="Pfam" id="PF20434"/>
    </source>
</evidence>
<feature type="compositionally biased region" description="Low complexity" evidence="1">
    <location>
        <begin position="262"/>
        <end position="272"/>
    </location>
</feature>
<proteinExistence type="predicted"/>
<evidence type="ECO:0000256" key="1">
    <source>
        <dbReference type="SAM" id="MobiDB-lite"/>
    </source>
</evidence>
<feature type="region of interest" description="Disordered" evidence="1">
    <location>
        <begin position="235"/>
        <end position="272"/>
    </location>
</feature>
<dbReference type="EMBL" id="AMWN01000003">
    <property type="protein sequence ID" value="EXJ90462.1"/>
    <property type="molecule type" value="Genomic_DNA"/>
</dbReference>
<dbReference type="AlphaFoldDB" id="W9YC70"/>
<dbReference type="HOGENOM" id="CLU_021214_1_0_1"/>
<accession>W9YC70</accession>
<evidence type="ECO:0000313" key="3">
    <source>
        <dbReference type="EMBL" id="EXJ90462.1"/>
    </source>
</evidence>
<dbReference type="eggNOG" id="ENOG502ST7S">
    <property type="taxonomic scope" value="Eukaryota"/>
</dbReference>
<dbReference type="SUPFAM" id="SSF53474">
    <property type="entry name" value="alpha/beta-Hydrolases"/>
    <property type="match status" value="1"/>
</dbReference>
<dbReference type="STRING" id="1182541.W9YC70"/>
<dbReference type="GeneID" id="19158455"/>
<organism evidence="3 4">
    <name type="scientific">Capronia coronata CBS 617.96</name>
    <dbReference type="NCBI Taxonomy" id="1182541"/>
    <lineage>
        <taxon>Eukaryota</taxon>
        <taxon>Fungi</taxon>
        <taxon>Dikarya</taxon>
        <taxon>Ascomycota</taxon>
        <taxon>Pezizomycotina</taxon>
        <taxon>Eurotiomycetes</taxon>
        <taxon>Chaetothyriomycetidae</taxon>
        <taxon>Chaetothyriales</taxon>
        <taxon>Herpotrichiellaceae</taxon>
        <taxon>Capronia</taxon>
    </lineage>
</organism>
<dbReference type="Pfam" id="PF20434">
    <property type="entry name" value="BD-FAE"/>
    <property type="match status" value="1"/>
</dbReference>
<gene>
    <name evidence="3" type="ORF">A1O1_03565</name>
</gene>
<dbReference type="Gene3D" id="3.40.50.1820">
    <property type="entry name" value="alpha/beta hydrolase"/>
    <property type="match status" value="1"/>
</dbReference>
<dbReference type="RefSeq" id="XP_007722656.1">
    <property type="nucleotide sequence ID" value="XM_007724466.1"/>
</dbReference>
<dbReference type="Proteomes" id="UP000019484">
    <property type="component" value="Unassembled WGS sequence"/>
</dbReference>
<dbReference type="OrthoDB" id="5396420at2759"/>
<dbReference type="InterPro" id="IPR029058">
    <property type="entry name" value="AB_hydrolase_fold"/>
</dbReference>
<sequence length="433" mass="47000">MGVSGHIRLDVISPHPSTIKPEEPRNLLVYLPPGPSIGHDSTSTPSVQRLACFQAFLPPTTSHVVINYRLGLNEDSSEITRFPVPIHDVSTAFEFLTSSTSPFNRGQDRAPRICLVGSHIGGALATMLALTEPNSVHALAAIEPMVDWVGLDELVEQLLAAESRKRHIQKTAARYGVDNPSVLAAAEELIKLRAKLFGTPSSYFDPFASPTLFLRAPGRDTPWSTTVGDRLVSEMGLDENDGGSDNESNGNQSSDTMSQPYASSTASTTSSETVEAALVTDNQAISSKDTESSPRRRKVLRRWPAIGNPDSVLLPHVKVIVRGQLTATPVTTPLPSDRKAVSIGLGLAALKHAQGIELAELMRRACFLGRERGFAEERVSLHEEKDATNSDLPHDSTEWAKLSVLGNLDPRKEVAPDLRSTAVNWLHGMFQQE</sequence>
<feature type="domain" description="BD-FAE-like" evidence="2">
    <location>
        <begin position="54"/>
        <end position="179"/>
    </location>
</feature>
<comment type="caution">
    <text evidence="3">The sequence shown here is derived from an EMBL/GenBank/DDBJ whole genome shotgun (WGS) entry which is preliminary data.</text>
</comment>
<dbReference type="InterPro" id="IPR049492">
    <property type="entry name" value="BD-FAE-like_dom"/>
</dbReference>
<feature type="compositionally biased region" description="Low complexity" evidence="1">
    <location>
        <begin position="245"/>
        <end position="255"/>
    </location>
</feature>
<name>W9YC70_9EURO</name>